<feature type="DNA-binding region" description="Fork-head" evidence="6">
    <location>
        <begin position="278"/>
        <end position="354"/>
    </location>
</feature>
<dbReference type="InterPro" id="IPR036390">
    <property type="entry name" value="WH_DNA-bd_sf"/>
</dbReference>
<dbReference type="EMBL" id="JBBCAQ010000003">
    <property type="protein sequence ID" value="KAK7604924.1"/>
    <property type="molecule type" value="Genomic_DNA"/>
</dbReference>
<dbReference type="PANTHER" id="PTHR13962">
    <property type="entry name" value="FORKHEAD BOX PROTEIN N3-LIKE PROTEIN-RELATED"/>
    <property type="match status" value="1"/>
</dbReference>
<evidence type="ECO:0000256" key="6">
    <source>
        <dbReference type="PROSITE-ProRule" id="PRU00089"/>
    </source>
</evidence>
<dbReference type="InterPro" id="IPR001766">
    <property type="entry name" value="Fork_head_dom"/>
</dbReference>
<evidence type="ECO:0000313" key="10">
    <source>
        <dbReference type="Proteomes" id="UP001367676"/>
    </source>
</evidence>
<dbReference type="SUPFAM" id="SSF46785">
    <property type="entry name" value="Winged helix' DNA-binding domain"/>
    <property type="match status" value="1"/>
</dbReference>
<dbReference type="AlphaFoldDB" id="A0AAN9YB23"/>
<dbReference type="SMART" id="SM00339">
    <property type="entry name" value="FH"/>
    <property type="match status" value="1"/>
</dbReference>
<evidence type="ECO:0000256" key="2">
    <source>
        <dbReference type="ARBA" id="ARBA00023015"/>
    </source>
</evidence>
<comment type="caution">
    <text evidence="9">The sequence shown here is derived from an EMBL/GenBank/DDBJ whole genome shotgun (WGS) entry which is preliminary data.</text>
</comment>
<proteinExistence type="predicted"/>
<evidence type="ECO:0000313" key="9">
    <source>
        <dbReference type="EMBL" id="KAK7604924.1"/>
    </source>
</evidence>
<sequence>MILLTPKFSESFENSRKDNVGMLEINQEKDCFSCFTDNECTYNEEYIEVFSPTVFETVEIYTSSSSDKSDSADATSDVSFAETESNCILNSNPEITPVISEINLNAIDTTVSTLENLEPGTYTLDVLESSDFDFDAVFVDSSTNFESNMAADDCENTLDTTVTCENEAALVKGDKDIEDGTKKGYKLRNCRTSTIRKPLATKYPPRNVTAREFLHNFSNDLRNSEVKTGHEEESKSLSWLLDFKISSIFHPVENEAGMVSFKNNCEKSKKKSNDAQKKPRYTYTELIEQALKENGELTVSGIYNWISKHYPYYQQNDDRWKNSVRHNLSINPQFRKGKKASQGAGHFWNISDSSLQSSESNTNKSPLPQEKNKTMKSITDIINQIDEEVLAATKSIQENENMDFTDVSLHDAAEQLQIDGKNAEASFVHISRNDIENLWESTHDTSDQRFTSFSPLIRELTEDSSNMEDENFLIQDINNSICLGDELFANGLQSPYYGLTTL</sequence>
<dbReference type="InterPro" id="IPR030456">
    <property type="entry name" value="TF_fork_head_CS_2"/>
</dbReference>
<reference evidence="9 10" key="1">
    <citation type="submission" date="2024-03" db="EMBL/GenBank/DDBJ databases">
        <title>Adaptation during the transition from Ophiocordyceps entomopathogen to insect associate is accompanied by gene loss and intensified selection.</title>
        <authorList>
            <person name="Ward C.M."/>
            <person name="Onetto C.A."/>
            <person name="Borneman A.R."/>
        </authorList>
    </citation>
    <scope>NUCLEOTIDE SEQUENCE [LARGE SCALE GENOMIC DNA]</scope>
    <source>
        <strain evidence="9">AWRI1</strain>
        <tissue evidence="9">Single Adult Female</tissue>
    </source>
</reference>
<evidence type="ECO:0000256" key="3">
    <source>
        <dbReference type="ARBA" id="ARBA00023125"/>
    </source>
</evidence>
<dbReference type="InterPro" id="IPR047119">
    <property type="entry name" value="FOXN2/3-like"/>
</dbReference>
<dbReference type="GO" id="GO:0003700">
    <property type="term" value="F:DNA-binding transcription factor activity"/>
    <property type="evidence" value="ECO:0007669"/>
    <property type="project" value="InterPro"/>
</dbReference>
<comment type="subcellular location">
    <subcellularLocation>
        <location evidence="1 6">Nucleus</location>
    </subcellularLocation>
</comment>
<evidence type="ECO:0000259" key="8">
    <source>
        <dbReference type="PROSITE" id="PS50039"/>
    </source>
</evidence>
<dbReference type="Pfam" id="PF00250">
    <property type="entry name" value="Forkhead"/>
    <property type="match status" value="1"/>
</dbReference>
<feature type="domain" description="Fork-head" evidence="8">
    <location>
        <begin position="278"/>
        <end position="354"/>
    </location>
</feature>
<dbReference type="Gene3D" id="1.10.10.10">
    <property type="entry name" value="Winged helix-like DNA-binding domain superfamily/Winged helix DNA-binding domain"/>
    <property type="match status" value="1"/>
</dbReference>
<evidence type="ECO:0000256" key="4">
    <source>
        <dbReference type="ARBA" id="ARBA00023163"/>
    </source>
</evidence>
<dbReference type="PROSITE" id="PS00658">
    <property type="entry name" value="FORK_HEAD_2"/>
    <property type="match status" value="1"/>
</dbReference>
<dbReference type="PROSITE" id="PS50039">
    <property type="entry name" value="FORK_HEAD_3"/>
    <property type="match status" value="1"/>
</dbReference>
<accession>A0AAN9YB23</accession>
<protein>
    <recommendedName>
        <fullName evidence="8">Fork-head domain-containing protein</fullName>
    </recommendedName>
</protein>
<dbReference type="GO" id="GO:0000987">
    <property type="term" value="F:cis-regulatory region sequence-specific DNA binding"/>
    <property type="evidence" value="ECO:0007669"/>
    <property type="project" value="TreeGrafter"/>
</dbReference>
<dbReference type="Proteomes" id="UP001367676">
    <property type="component" value="Unassembled WGS sequence"/>
</dbReference>
<dbReference type="PANTHER" id="PTHR13962:SF17">
    <property type="entry name" value="FORKHEAD BOX PROTEIN N4"/>
    <property type="match status" value="1"/>
</dbReference>
<feature type="compositionally biased region" description="Polar residues" evidence="7">
    <location>
        <begin position="350"/>
        <end position="366"/>
    </location>
</feature>
<keyword evidence="2" id="KW-0805">Transcription regulation</keyword>
<dbReference type="GO" id="GO:0005634">
    <property type="term" value="C:nucleus"/>
    <property type="evidence" value="ECO:0007669"/>
    <property type="project" value="UniProtKB-SubCell"/>
</dbReference>
<evidence type="ECO:0000256" key="5">
    <source>
        <dbReference type="ARBA" id="ARBA00023242"/>
    </source>
</evidence>
<keyword evidence="10" id="KW-1185">Reference proteome</keyword>
<organism evidence="9 10">
    <name type="scientific">Parthenolecanium corni</name>
    <dbReference type="NCBI Taxonomy" id="536013"/>
    <lineage>
        <taxon>Eukaryota</taxon>
        <taxon>Metazoa</taxon>
        <taxon>Ecdysozoa</taxon>
        <taxon>Arthropoda</taxon>
        <taxon>Hexapoda</taxon>
        <taxon>Insecta</taxon>
        <taxon>Pterygota</taxon>
        <taxon>Neoptera</taxon>
        <taxon>Paraneoptera</taxon>
        <taxon>Hemiptera</taxon>
        <taxon>Sternorrhyncha</taxon>
        <taxon>Coccoidea</taxon>
        <taxon>Coccidae</taxon>
        <taxon>Parthenolecanium</taxon>
    </lineage>
</organism>
<dbReference type="CDD" id="cd00059">
    <property type="entry name" value="FH_FOX"/>
    <property type="match status" value="1"/>
</dbReference>
<keyword evidence="4" id="KW-0804">Transcription</keyword>
<keyword evidence="3 6" id="KW-0238">DNA-binding</keyword>
<keyword evidence="5 6" id="KW-0539">Nucleus</keyword>
<evidence type="ECO:0000256" key="1">
    <source>
        <dbReference type="ARBA" id="ARBA00004123"/>
    </source>
</evidence>
<dbReference type="InterPro" id="IPR036388">
    <property type="entry name" value="WH-like_DNA-bd_sf"/>
</dbReference>
<feature type="region of interest" description="Disordered" evidence="7">
    <location>
        <begin position="348"/>
        <end position="372"/>
    </location>
</feature>
<name>A0AAN9YB23_9HEMI</name>
<evidence type="ECO:0000256" key="7">
    <source>
        <dbReference type="SAM" id="MobiDB-lite"/>
    </source>
</evidence>
<gene>
    <name evidence="9" type="ORF">V9T40_006110</name>
</gene>
<dbReference type="PRINTS" id="PR00053">
    <property type="entry name" value="FORKHEAD"/>
</dbReference>